<evidence type="ECO:0000313" key="3">
    <source>
        <dbReference type="Proteomes" id="UP000631114"/>
    </source>
</evidence>
<organism evidence="2 3">
    <name type="scientific">Coptis chinensis</name>
    <dbReference type="NCBI Taxonomy" id="261450"/>
    <lineage>
        <taxon>Eukaryota</taxon>
        <taxon>Viridiplantae</taxon>
        <taxon>Streptophyta</taxon>
        <taxon>Embryophyta</taxon>
        <taxon>Tracheophyta</taxon>
        <taxon>Spermatophyta</taxon>
        <taxon>Magnoliopsida</taxon>
        <taxon>Ranunculales</taxon>
        <taxon>Ranunculaceae</taxon>
        <taxon>Coptidoideae</taxon>
        <taxon>Coptis</taxon>
    </lineage>
</organism>
<accession>A0A835LVJ7</accession>
<dbReference type="Proteomes" id="UP000631114">
    <property type="component" value="Unassembled WGS sequence"/>
</dbReference>
<comment type="caution">
    <text evidence="2">The sequence shown here is derived from an EMBL/GenBank/DDBJ whole genome shotgun (WGS) entry which is preliminary data.</text>
</comment>
<keyword evidence="3" id="KW-1185">Reference proteome</keyword>
<dbReference type="Pfam" id="PF13456">
    <property type="entry name" value="RVT_3"/>
    <property type="match status" value="1"/>
</dbReference>
<dbReference type="InterPro" id="IPR002156">
    <property type="entry name" value="RNaseH_domain"/>
</dbReference>
<sequence>MQGIEAGLQAAKSLTQHLIVNSDSARAINIINGIESTPWNCQYLLPTIKGHCGSFRSIVFQHIYREDIIKSNKPDIIGLAEPLILPPNSTPLVFTGLGYNTMFLHNNTVDRIGNIWVMWKDGLAVNLVNLSHQQITVQINQTLITFVHASSYYGRLNLMLWDELNRINVGNLARLLRRFQCGYLHYPKERGGDFLAEVLCE</sequence>
<proteinExistence type="predicted"/>
<reference evidence="2 3" key="1">
    <citation type="submission" date="2020-10" db="EMBL/GenBank/DDBJ databases">
        <title>The Coptis chinensis genome and diversification of protoberbering-type alkaloids.</title>
        <authorList>
            <person name="Wang B."/>
            <person name="Shu S."/>
            <person name="Song C."/>
            <person name="Liu Y."/>
        </authorList>
    </citation>
    <scope>NUCLEOTIDE SEQUENCE [LARGE SCALE GENOMIC DNA]</scope>
    <source>
        <strain evidence="2">HL-2020</strain>
        <tissue evidence="2">Leaf</tissue>
    </source>
</reference>
<dbReference type="EMBL" id="JADFTS010000004">
    <property type="protein sequence ID" value="KAF9609803.1"/>
    <property type="molecule type" value="Genomic_DNA"/>
</dbReference>
<gene>
    <name evidence="2" type="ORF">IFM89_018600</name>
</gene>
<evidence type="ECO:0000313" key="2">
    <source>
        <dbReference type="EMBL" id="KAF9609803.1"/>
    </source>
</evidence>
<name>A0A835LVJ7_9MAGN</name>
<dbReference type="GO" id="GO:0004523">
    <property type="term" value="F:RNA-DNA hybrid ribonuclease activity"/>
    <property type="evidence" value="ECO:0007669"/>
    <property type="project" value="InterPro"/>
</dbReference>
<dbReference type="AlphaFoldDB" id="A0A835LVJ7"/>
<dbReference type="GO" id="GO:0003676">
    <property type="term" value="F:nucleic acid binding"/>
    <property type="evidence" value="ECO:0007669"/>
    <property type="project" value="InterPro"/>
</dbReference>
<evidence type="ECO:0000259" key="1">
    <source>
        <dbReference type="Pfam" id="PF13456"/>
    </source>
</evidence>
<protein>
    <recommendedName>
        <fullName evidence="1">RNase H type-1 domain-containing protein</fullName>
    </recommendedName>
</protein>
<feature type="domain" description="RNase H type-1" evidence="1">
    <location>
        <begin position="2"/>
        <end position="67"/>
    </location>
</feature>